<keyword evidence="1" id="KW-0808">Transferase</keyword>
<keyword evidence="1" id="KW-0695">RNA-directed DNA polymerase</keyword>
<accession>A0A699VLK7</accession>
<dbReference type="EMBL" id="BKCJ011454758">
    <property type="protein sequence ID" value="GFD35099.1"/>
    <property type="molecule type" value="Genomic_DNA"/>
</dbReference>
<protein>
    <submittedName>
        <fullName evidence="1">RNA-directed DNA polymerase, eukaryota</fullName>
    </submittedName>
</protein>
<reference evidence="1" key="1">
    <citation type="journal article" date="2019" name="Sci. Rep.">
        <title>Draft genome of Tanacetum cinerariifolium, the natural source of mosquito coil.</title>
        <authorList>
            <person name="Yamashiro T."/>
            <person name="Shiraishi A."/>
            <person name="Satake H."/>
            <person name="Nakayama K."/>
        </authorList>
    </citation>
    <scope>NUCLEOTIDE SEQUENCE</scope>
</reference>
<gene>
    <name evidence="1" type="ORF">Tci_907068</name>
</gene>
<dbReference type="GO" id="GO:0003964">
    <property type="term" value="F:RNA-directed DNA polymerase activity"/>
    <property type="evidence" value="ECO:0007669"/>
    <property type="project" value="UniProtKB-KW"/>
</dbReference>
<proteinExistence type="predicted"/>
<organism evidence="1">
    <name type="scientific">Tanacetum cinerariifolium</name>
    <name type="common">Dalmatian daisy</name>
    <name type="synonym">Chrysanthemum cinerariifolium</name>
    <dbReference type="NCBI Taxonomy" id="118510"/>
    <lineage>
        <taxon>Eukaryota</taxon>
        <taxon>Viridiplantae</taxon>
        <taxon>Streptophyta</taxon>
        <taxon>Embryophyta</taxon>
        <taxon>Tracheophyta</taxon>
        <taxon>Spermatophyta</taxon>
        <taxon>Magnoliopsida</taxon>
        <taxon>eudicotyledons</taxon>
        <taxon>Gunneridae</taxon>
        <taxon>Pentapetalae</taxon>
        <taxon>asterids</taxon>
        <taxon>campanulids</taxon>
        <taxon>Asterales</taxon>
        <taxon>Asteraceae</taxon>
        <taxon>Asteroideae</taxon>
        <taxon>Anthemideae</taxon>
        <taxon>Anthemidinae</taxon>
        <taxon>Tanacetum</taxon>
    </lineage>
</organism>
<name>A0A699VLK7_TANCI</name>
<sequence>MAAGSRVRPPMLTTGGYPQWRLRFLRYIDTRPNGEALRKCILSGPYKPTTILVQAVEVTNDSLAVPEHMTVETPMNMSPENKAHFLAENEAIHLILTGIGDEIYSTIDACQTAQE</sequence>
<keyword evidence="1" id="KW-0548">Nucleotidyltransferase</keyword>
<feature type="non-terminal residue" evidence="1">
    <location>
        <position position="115"/>
    </location>
</feature>
<dbReference type="AlphaFoldDB" id="A0A699VLK7"/>
<evidence type="ECO:0000313" key="1">
    <source>
        <dbReference type="EMBL" id="GFD35099.1"/>
    </source>
</evidence>
<comment type="caution">
    <text evidence="1">The sequence shown here is derived from an EMBL/GenBank/DDBJ whole genome shotgun (WGS) entry which is preliminary data.</text>
</comment>